<dbReference type="Pfam" id="PF13744">
    <property type="entry name" value="HTH_37"/>
    <property type="match status" value="1"/>
</dbReference>
<gene>
    <name evidence="2" type="ORF">AWB72_04375</name>
</gene>
<evidence type="ECO:0000313" key="2">
    <source>
        <dbReference type="EMBL" id="SAL41676.1"/>
    </source>
</evidence>
<dbReference type="InterPro" id="IPR001387">
    <property type="entry name" value="Cro/C1-type_HTH"/>
</dbReference>
<proteinExistence type="predicted"/>
<dbReference type="SUPFAM" id="SSF47413">
    <property type="entry name" value="lambda repressor-like DNA-binding domains"/>
    <property type="match status" value="1"/>
</dbReference>
<comment type="caution">
    <text evidence="2">The sequence shown here is derived from an EMBL/GenBank/DDBJ whole genome shotgun (WGS) entry which is preliminary data.</text>
</comment>
<dbReference type="GO" id="GO:0003677">
    <property type="term" value="F:DNA binding"/>
    <property type="evidence" value="ECO:0007669"/>
    <property type="project" value="InterPro"/>
</dbReference>
<dbReference type="SMART" id="SM00530">
    <property type="entry name" value="HTH_XRE"/>
    <property type="match status" value="1"/>
</dbReference>
<dbReference type="RefSeq" id="WP_040051475.1">
    <property type="nucleotide sequence ID" value="NZ_FCNV02000011.1"/>
</dbReference>
<dbReference type="InterPro" id="IPR039554">
    <property type="entry name" value="HigA2-like_HTH"/>
</dbReference>
<keyword evidence="3" id="KW-1185">Reference proteome</keyword>
<sequence length="111" mass="12308">MSKVDTKVRHVTKPGANLFAELGFAPDEARQYQAESQALIGQTLVLKEQLMDELASWIEAHHLKQADAAEILHVTRPRVSDVVNKKTSKFTIDTLVEMLARIGKPVTMVVG</sequence>
<evidence type="ECO:0000313" key="3">
    <source>
        <dbReference type="Proteomes" id="UP000198263"/>
    </source>
</evidence>
<organism evidence="2 3">
    <name type="scientific">Caballeronia concitans</name>
    <dbReference type="NCBI Taxonomy" id="1777133"/>
    <lineage>
        <taxon>Bacteria</taxon>
        <taxon>Pseudomonadati</taxon>
        <taxon>Pseudomonadota</taxon>
        <taxon>Betaproteobacteria</taxon>
        <taxon>Burkholderiales</taxon>
        <taxon>Burkholderiaceae</taxon>
        <taxon>Caballeronia</taxon>
    </lineage>
</organism>
<dbReference type="InterPro" id="IPR010982">
    <property type="entry name" value="Lambda_DNA-bd_dom_sf"/>
</dbReference>
<reference evidence="2 3" key="1">
    <citation type="submission" date="2016-01" db="EMBL/GenBank/DDBJ databases">
        <authorList>
            <person name="Peeters C."/>
        </authorList>
    </citation>
    <scope>NUCLEOTIDE SEQUENCE [LARGE SCALE GENOMIC DNA]</scope>
    <source>
        <strain evidence="2">LMG 29315</strain>
    </source>
</reference>
<dbReference type="OrthoDB" id="8526848at2"/>
<name>A0A658R2I2_9BURK</name>
<dbReference type="AlphaFoldDB" id="A0A658R2I2"/>
<dbReference type="Proteomes" id="UP000198263">
    <property type="component" value="Unassembled WGS sequence"/>
</dbReference>
<dbReference type="Gene3D" id="1.10.260.40">
    <property type="entry name" value="lambda repressor-like DNA-binding domains"/>
    <property type="match status" value="1"/>
</dbReference>
<dbReference type="EMBL" id="FCNV02000011">
    <property type="protein sequence ID" value="SAL41676.1"/>
    <property type="molecule type" value="Genomic_DNA"/>
</dbReference>
<evidence type="ECO:0000259" key="1">
    <source>
        <dbReference type="PROSITE" id="PS50943"/>
    </source>
</evidence>
<accession>A0A658R2I2</accession>
<protein>
    <submittedName>
        <fullName evidence="2">XRE family transcriptional regulator</fullName>
    </submittedName>
</protein>
<dbReference type="PROSITE" id="PS50943">
    <property type="entry name" value="HTH_CROC1"/>
    <property type="match status" value="1"/>
</dbReference>
<feature type="domain" description="HTH cro/C1-type" evidence="1">
    <location>
        <begin position="54"/>
        <end position="109"/>
    </location>
</feature>